<keyword evidence="5" id="KW-0378">Hydrolase</keyword>
<comment type="catalytic activity">
    <reaction evidence="8">
        <text>diphosphate + H2O = 2 phosphate + H(+)</text>
        <dbReference type="Rhea" id="RHEA:24576"/>
        <dbReference type="ChEBI" id="CHEBI:15377"/>
        <dbReference type="ChEBI" id="CHEBI:15378"/>
        <dbReference type="ChEBI" id="CHEBI:33019"/>
        <dbReference type="ChEBI" id="CHEBI:43474"/>
        <dbReference type="EC" id="3.6.1.1"/>
    </reaction>
</comment>
<evidence type="ECO:0000256" key="7">
    <source>
        <dbReference type="ARBA" id="ARBA00040300"/>
    </source>
</evidence>
<gene>
    <name evidence="9" type="ORF">LCGC14_2118540</name>
</gene>
<dbReference type="AlphaFoldDB" id="A0A0F9GI21"/>
<evidence type="ECO:0000256" key="5">
    <source>
        <dbReference type="ARBA" id="ARBA00022801"/>
    </source>
</evidence>
<dbReference type="Pfam" id="PF00719">
    <property type="entry name" value="Pyrophosphatase"/>
    <property type="match status" value="1"/>
</dbReference>
<dbReference type="GO" id="GO:0004427">
    <property type="term" value="F:inorganic diphosphate phosphatase activity"/>
    <property type="evidence" value="ECO:0007669"/>
    <property type="project" value="UniProtKB-EC"/>
</dbReference>
<evidence type="ECO:0000256" key="4">
    <source>
        <dbReference type="ARBA" id="ARBA00022723"/>
    </source>
</evidence>
<reference evidence="9" key="1">
    <citation type="journal article" date="2015" name="Nature">
        <title>Complex archaea that bridge the gap between prokaryotes and eukaryotes.</title>
        <authorList>
            <person name="Spang A."/>
            <person name="Saw J.H."/>
            <person name="Jorgensen S.L."/>
            <person name="Zaremba-Niedzwiedzka K."/>
            <person name="Martijn J."/>
            <person name="Lind A.E."/>
            <person name="van Eijk R."/>
            <person name="Schleper C."/>
            <person name="Guy L."/>
            <person name="Ettema T.J."/>
        </authorList>
    </citation>
    <scope>NUCLEOTIDE SEQUENCE</scope>
</reference>
<evidence type="ECO:0000256" key="3">
    <source>
        <dbReference type="ARBA" id="ARBA00022490"/>
    </source>
</evidence>
<sequence length="180" mass="21295">MNLWKDIPPGDDPPVILNAVIEVISGSRDKYEYKQEWKAFVLDRVIPSSVIFPVEYGFIPQTWSDDNDPLDIMVLSYEPLEVGCIVKVRVIGALIIEDEHGDDPKILSVLVNDARFDGYNDIKDLHKHRLKEIQEFYETYKRLEPHKWVKFKEWRNQNDAKDIIDYSISQFKNMKQYEKY</sequence>
<dbReference type="GO" id="GO:0006796">
    <property type="term" value="P:phosphate-containing compound metabolic process"/>
    <property type="evidence" value="ECO:0007669"/>
    <property type="project" value="InterPro"/>
</dbReference>
<accession>A0A0F9GI21</accession>
<evidence type="ECO:0000256" key="1">
    <source>
        <dbReference type="ARBA" id="ARBA00001946"/>
    </source>
</evidence>
<dbReference type="InterPro" id="IPR008162">
    <property type="entry name" value="Pyrophosphatase"/>
</dbReference>
<dbReference type="EC" id="3.6.1.1" evidence="2"/>
<dbReference type="GO" id="GO:0000287">
    <property type="term" value="F:magnesium ion binding"/>
    <property type="evidence" value="ECO:0007669"/>
    <property type="project" value="InterPro"/>
</dbReference>
<organism evidence="9">
    <name type="scientific">marine sediment metagenome</name>
    <dbReference type="NCBI Taxonomy" id="412755"/>
    <lineage>
        <taxon>unclassified sequences</taxon>
        <taxon>metagenomes</taxon>
        <taxon>ecological metagenomes</taxon>
    </lineage>
</organism>
<proteinExistence type="inferred from homology"/>
<comment type="cofactor">
    <cofactor evidence="1">
        <name>Mg(2+)</name>
        <dbReference type="ChEBI" id="CHEBI:18420"/>
    </cofactor>
</comment>
<dbReference type="PANTHER" id="PTHR10286">
    <property type="entry name" value="INORGANIC PYROPHOSPHATASE"/>
    <property type="match status" value="1"/>
</dbReference>
<dbReference type="InterPro" id="IPR036649">
    <property type="entry name" value="Pyrophosphatase_sf"/>
</dbReference>
<keyword evidence="6" id="KW-0460">Magnesium</keyword>
<keyword evidence="3" id="KW-0963">Cytoplasm</keyword>
<dbReference type="FunFam" id="3.90.80.10:FF:000003">
    <property type="entry name" value="Inorganic pyrophosphatase"/>
    <property type="match status" value="1"/>
</dbReference>
<dbReference type="EMBL" id="LAZR01026330">
    <property type="protein sequence ID" value="KKL69080.1"/>
    <property type="molecule type" value="Genomic_DNA"/>
</dbReference>
<evidence type="ECO:0000313" key="9">
    <source>
        <dbReference type="EMBL" id="KKL69080.1"/>
    </source>
</evidence>
<dbReference type="CDD" id="cd00412">
    <property type="entry name" value="pyrophosphatase"/>
    <property type="match status" value="1"/>
</dbReference>
<dbReference type="PROSITE" id="PS00387">
    <property type="entry name" value="PPASE"/>
    <property type="match status" value="1"/>
</dbReference>
<protein>
    <recommendedName>
        <fullName evidence="7">Inorganic pyrophosphatase</fullName>
        <ecNumber evidence="2">3.6.1.1</ecNumber>
    </recommendedName>
</protein>
<evidence type="ECO:0000256" key="2">
    <source>
        <dbReference type="ARBA" id="ARBA00012146"/>
    </source>
</evidence>
<evidence type="ECO:0000256" key="6">
    <source>
        <dbReference type="ARBA" id="ARBA00022842"/>
    </source>
</evidence>
<dbReference type="Gene3D" id="3.90.80.10">
    <property type="entry name" value="Inorganic pyrophosphatase"/>
    <property type="match status" value="1"/>
</dbReference>
<dbReference type="SUPFAM" id="SSF50324">
    <property type="entry name" value="Inorganic pyrophosphatase"/>
    <property type="match status" value="1"/>
</dbReference>
<name>A0A0F9GI21_9ZZZZ</name>
<keyword evidence="4" id="KW-0479">Metal-binding</keyword>
<evidence type="ECO:0000256" key="8">
    <source>
        <dbReference type="ARBA" id="ARBA00047820"/>
    </source>
</evidence>
<comment type="caution">
    <text evidence="9">The sequence shown here is derived from an EMBL/GenBank/DDBJ whole genome shotgun (WGS) entry which is preliminary data.</text>
</comment>
<dbReference type="GO" id="GO:0005737">
    <property type="term" value="C:cytoplasm"/>
    <property type="evidence" value="ECO:0007669"/>
    <property type="project" value="InterPro"/>
</dbReference>
<dbReference type="HAMAP" id="MF_00209">
    <property type="entry name" value="Inorganic_PPase"/>
    <property type="match status" value="1"/>
</dbReference>